<sequence length="427" mass="49565">MTWRVLSRPRVPYTLLQHRSYIKSPSLFSILHPAYTIFRPTSHLSNRQPKIIDSARKIEEETLPGYVAERYYPAYIGQVFNSRYRVVTKLGFGATSTVWLCRDVRENRYLTLKLHTRTNHPIRELQIMKHLQSIQQRHGGKKYIRVALDSFQVEGPHGIHHCLVYEPAGMDMNELLDVFEGTLPVAVHRTAIRSVLVALSYLHKSNVVHTDVQPNNILLSLDNDDEFVLDELANSETTNPTPRKHLHNRTVYTSRYMPITTGELVLCDLGEARILQRNKKQDGLIMPNAYRAPEILLDMEWDEKADIWAVGQTAWSLFEKGHIFPNRPLETDLDHAHRFAEMISLLGPPPFEFLRRSEESLKFWDEHGNWRGAVPIPEGSLEDRECQLEGRDKVVFLGFIRRALCWVPKERASARDLMCDEWVRGWL</sequence>
<name>A0A7R7VM67_ASPCH</name>
<feature type="domain" description="Protein kinase" evidence="9">
    <location>
        <begin position="84"/>
        <end position="423"/>
    </location>
</feature>
<comment type="catalytic activity">
    <reaction evidence="8">
        <text>L-seryl-[protein] + ATP = O-phospho-L-seryl-[protein] + ADP + H(+)</text>
        <dbReference type="Rhea" id="RHEA:17989"/>
        <dbReference type="Rhea" id="RHEA-COMP:9863"/>
        <dbReference type="Rhea" id="RHEA-COMP:11604"/>
        <dbReference type="ChEBI" id="CHEBI:15378"/>
        <dbReference type="ChEBI" id="CHEBI:29999"/>
        <dbReference type="ChEBI" id="CHEBI:30616"/>
        <dbReference type="ChEBI" id="CHEBI:83421"/>
        <dbReference type="ChEBI" id="CHEBI:456216"/>
        <dbReference type="EC" id="2.7.11.1"/>
    </reaction>
</comment>
<dbReference type="EC" id="2.7.11.1" evidence="1"/>
<dbReference type="RefSeq" id="XP_043135626.1">
    <property type="nucleotide sequence ID" value="XM_043277782.1"/>
</dbReference>
<keyword evidence="2" id="KW-0723">Serine/threonine-protein kinase</keyword>
<proteinExistence type="predicted"/>
<evidence type="ECO:0000313" key="11">
    <source>
        <dbReference type="Proteomes" id="UP000637239"/>
    </source>
</evidence>
<dbReference type="KEGG" id="ache:ACHE_31090A"/>
<reference evidence="10" key="2">
    <citation type="submission" date="2021-02" db="EMBL/GenBank/DDBJ databases">
        <title>Aspergillus chevalieri M1 genome sequence.</title>
        <authorList>
            <person name="Kadooka C."/>
            <person name="Mori K."/>
            <person name="Futagami T."/>
        </authorList>
    </citation>
    <scope>NUCLEOTIDE SEQUENCE</scope>
    <source>
        <strain evidence="10">M1</strain>
    </source>
</reference>
<dbReference type="GO" id="GO:0050684">
    <property type="term" value="P:regulation of mRNA processing"/>
    <property type="evidence" value="ECO:0007669"/>
    <property type="project" value="TreeGrafter"/>
</dbReference>
<evidence type="ECO:0000256" key="5">
    <source>
        <dbReference type="ARBA" id="ARBA00022777"/>
    </source>
</evidence>
<dbReference type="PANTHER" id="PTHR47634">
    <property type="entry name" value="PROTEIN KINASE DOMAIN-CONTAINING PROTEIN-RELATED"/>
    <property type="match status" value="1"/>
</dbReference>
<evidence type="ECO:0000256" key="8">
    <source>
        <dbReference type="ARBA" id="ARBA00048679"/>
    </source>
</evidence>
<evidence type="ECO:0000256" key="6">
    <source>
        <dbReference type="ARBA" id="ARBA00022840"/>
    </source>
</evidence>
<protein>
    <recommendedName>
        <fullName evidence="1">non-specific serine/threonine protein kinase</fullName>
        <ecNumber evidence="1">2.7.11.1</ecNumber>
    </recommendedName>
</protein>
<keyword evidence="4" id="KW-0547">Nucleotide-binding</keyword>
<accession>A0A7R7VM67</accession>
<dbReference type="AlphaFoldDB" id="A0A7R7VM67"/>
<dbReference type="SUPFAM" id="SSF56112">
    <property type="entry name" value="Protein kinase-like (PK-like)"/>
    <property type="match status" value="1"/>
</dbReference>
<keyword evidence="11" id="KW-1185">Reference proteome</keyword>
<dbReference type="Gene3D" id="1.10.510.10">
    <property type="entry name" value="Transferase(Phosphotransferase) domain 1"/>
    <property type="match status" value="1"/>
</dbReference>
<dbReference type="PROSITE" id="PS50011">
    <property type="entry name" value="PROTEIN_KINASE_DOM"/>
    <property type="match status" value="1"/>
</dbReference>
<evidence type="ECO:0000256" key="3">
    <source>
        <dbReference type="ARBA" id="ARBA00022679"/>
    </source>
</evidence>
<dbReference type="GO" id="GO:0004674">
    <property type="term" value="F:protein serine/threonine kinase activity"/>
    <property type="evidence" value="ECO:0007669"/>
    <property type="project" value="UniProtKB-KW"/>
</dbReference>
<evidence type="ECO:0000256" key="2">
    <source>
        <dbReference type="ARBA" id="ARBA00022527"/>
    </source>
</evidence>
<dbReference type="GeneID" id="66981462"/>
<organism evidence="10 11">
    <name type="scientific">Aspergillus chevalieri</name>
    <name type="common">Eurotium chevalieri</name>
    <dbReference type="NCBI Taxonomy" id="182096"/>
    <lineage>
        <taxon>Eukaryota</taxon>
        <taxon>Fungi</taxon>
        <taxon>Dikarya</taxon>
        <taxon>Ascomycota</taxon>
        <taxon>Pezizomycotina</taxon>
        <taxon>Eurotiomycetes</taxon>
        <taxon>Eurotiomycetidae</taxon>
        <taxon>Eurotiales</taxon>
        <taxon>Aspergillaceae</taxon>
        <taxon>Aspergillus</taxon>
        <taxon>Aspergillus subgen. Aspergillus</taxon>
    </lineage>
</organism>
<dbReference type="Gene3D" id="3.30.200.20">
    <property type="entry name" value="Phosphorylase Kinase, domain 1"/>
    <property type="match status" value="1"/>
</dbReference>
<evidence type="ECO:0000256" key="4">
    <source>
        <dbReference type="ARBA" id="ARBA00022741"/>
    </source>
</evidence>
<evidence type="ECO:0000256" key="1">
    <source>
        <dbReference type="ARBA" id="ARBA00012513"/>
    </source>
</evidence>
<dbReference type="InterPro" id="IPR011009">
    <property type="entry name" value="Kinase-like_dom_sf"/>
</dbReference>
<keyword evidence="3" id="KW-0808">Transferase</keyword>
<reference evidence="10" key="1">
    <citation type="submission" date="2021-01" db="EMBL/GenBank/DDBJ databases">
        <authorList>
            <consortium name="Aspergillus chevalieri M1 genome sequencing consortium"/>
            <person name="Kazuki M."/>
            <person name="Futagami T."/>
        </authorList>
    </citation>
    <scope>NUCLEOTIDE SEQUENCE</scope>
    <source>
        <strain evidence="10">M1</strain>
    </source>
</reference>
<keyword evidence="5" id="KW-0418">Kinase</keyword>
<dbReference type="SMART" id="SM00220">
    <property type="entry name" value="S_TKc"/>
    <property type="match status" value="1"/>
</dbReference>
<evidence type="ECO:0000259" key="9">
    <source>
        <dbReference type="PROSITE" id="PS50011"/>
    </source>
</evidence>
<dbReference type="GO" id="GO:0000245">
    <property type="term" value="P:spliceosomal complex assembly"/>
    <property type="evidence" value="ECO:0007669"/>
    <property type="project" value="TreeGrafter"/>
</dbReference>
<keyword evidence="6" id="KW-0067">ATP-binding</keyword>
<evidence type="ECO:0000313" key="10">
    <source>
        <dbReference type="EMBL" id="BCR87104.1"/>
    </source>
</evidence>
<comment type="catalytic activity">
    <reaction evidence="7">
        <text>L-threonyl-[protein] + ATP = O-phospho-L-threonyl-[protein] + ADP + H(+)</text>
        <dbReference type="Rhea" id="RHEA:46608"/>
        <dbReference type="Rhea" id="RHEA-COMP:11060"/>
        <dbReference type="Rhea" id="RHEA-COMP:11605"/>
        <dbReference type="ChEBI" id="CHEBI:15378"/>
        <dbReference type="ChEBI" id="CHEBI:30013"/>
        <dbReference type="ChEBI" id="CHEBI:30616"/>
        <dbReference type="ChEBI" id="CHEBI:61977"/>
        <dbReference type="ChEBI" id="CHEBI:456216"/>
        <dbReference type="EC" id="2.7.11.1"/>
    </reaction>
</comment>
<dbReference type="InterPro" id="IPR000719">
    <property type="entry name" value="Prot_kinase_dom"/>
</dbReference>
<dbReference type="InterPro" id="IPR051334">
    <property type="entry name" value="SRPK"/>
</dbReference>
<evidence type="ECO:0000256" key="7">
    <source>
        <dbReference type="ARBA" id="ARBA00047899"/>
    </source>
</evidence>
<dbReference type="EMBL" id="AP024418">
    <property type="protein sequence ID" value="BCR87104.1"/>
    <property type="molecule type" value="Genomic_DNA"/>
</dbReference>
<dbReference type="Proteomes" id="UP000637239">
    <property type="component" value="Chromosome 3"/>
</dbReference>
<dbReference type="PANTHER" id="PTHR47634:SF9">
    <property type="entry name" value="PROTEIN KINASE DOMAIN-CONTAINING PROTEIN-RELATED"/>
    <property type="match status" value="1"/>
</dbReference>
<gene>
    <name evidence="10" type="ORF">ACHE_31090A</name>
</gene>
<dbReference type="Pfam" id="PF00069">
    <property type="entry name" value="Pkinase"/>
    <property type="match status" value="1"/>
</dbReference>
<dbReference type="GO" id="GO:0005524">
    <property type="term" value="F:ATP binding"/>
    <property type="evidence" value="ECO:0007669"/>
    <property type="project" value="UniProtKB-KW"/>
</dbReference>